<dbReference type="Pfam" id="PF04542">
    <property type="entry name" value="Sigma70_r2"/>
    <property type="match status" value="1"/>
</dbReference>
<evidence type="ECO:0000256" key="4">
    <source>
        <dbReference type="ARBA" id="ARBA00023163"/>
    </source>
</evidence>
<organism evidence="7 8">
    <name type="scientific">Prosthecobacter fusiformis</name>
    <dbReference type="NCBI Taxonomy" id="48464"/>
    <lineage>
        <taxon>Bacteria</taxon>
        <taxon>Pseudomonadati</taxon>
        <taxon>Verrucomicrobiota</taxon>
        <taxon>Verrucomicrobiia</taxon>
        <taxon>Verrucomicrobiales</taxon>
        <taxon>Verrucomicrobiaceae</taxon>
        <taxon>Prosthecobacter</taxon>
    </lineage>
</organism>
<keyword evidence="2" id="KW-0805">Transcription regulation</keyword>
<dbReference type="GO" id="GO:0003677">
    <property type="term" value="F:DNA binding"/>
    <property type="evidence" value="ECO:0007669"/>
    <property type="project" value="InterPro"/>
</dbReference>
<dbReference type="GO" id="GO:0006352">
    <property type="term" value="P:DNA-templated transcription initiation"/>
    <property type="evidence" value="ECO:0007669"/>
    <property type="project" value="InterPro"/>
</dbReference>
<dbReference type="AlphaFoldDB" id="A0A4R7S4U0"/>
<accession>A0A4R7S4U0</accession>
<gene>
    <name evidence="7" type="ORF">EI77_01824</name>
</gene>
<dbReference type="NCBIfam" id="TIGR02937">
    <property type="entry name" value="sigma70-ECF"/>
    <property type="match status" value="1"/>
</dbReference>
<evidence type="ECO:0000256" key="3">
    <source>
        <dbReference type="ARBA" id="ARBA00023082"/>
    </source>
</evidence>
<dbReference type="Pfam" id="PF08281">
    <property type="entry name" value="Sigma70_r4_2"/>
    <property type="match status" value="1"/>
</dbReference>
<dbReference type="SUPFAM" id="SSF88659">
    <property type="entry name" value="Sigma3 and sigma4 domains of RNA polymerase sigma factors"/>
    <property type="match status" value="1"/>
</dbReference>
<reference evidence="7 8" key="1">
    <citation type="submission" date="2019-03" db="EMBL/GenBank/DDBJ databases">
        <title>Genomic Encyclopedia of Archaeal and Bacterial Type Strains, Phase II (KMG-II): from individual species to whole genera.</title>
        <authorList>
            <person name="Goeker M."/>
        </authorList>
    </citation>
    <scope>NUCLEOTIDE SEQUENCE [LARGE SCALE GENOMIC DNA]</scope>
    <source>
        <strain evidence="7 8">ATCC 25309</strain>
    </source>
</reference>
<evidence type="ECO:0000313" key="7">
    <source>
        <dbReference type="EMBL" id="TDU73354.1"/>
    </source>
</evidence>
<dbReference type="Proteomes" id="UP000295662">
    <property type="component" value="Unassembled WGS sequence"/>
</dbReference>
<dbReference type="InterPro" id="IPR013325">
    <property type="entry name" value="RNA_pol_sigma_r2"/>
</dbReference>
<dbReference type="PANTHER" id="PTHR43133:SF62">
    <property type="entry name" value="RNA POLYMERASE SIGMA FACTOR SIGZ"/>
    <property type="match status" value="1"/>
</dbReference>
<comment type="caution">
    <text evidence="7">The sequence shown here is derived from an EMBL/GenBank/DDBJ whole genome shotgun (WGS) entry which is preliminary data.</text>
</comment>
<proteinExistence type="inferred from homology"/>
<keyword evidence="8" id="KW-1185">Reference proteome</keyword>
<evidence type="ECO:0000259" key="6">
    <source>
        <dbReference type="Pfam" id="PF08281"/>
    </source>
</evidence>
<dbReference type="InterPro" id="IPR039425">
    <property type="entry name" value="RNA_pol_sigma-70-like"/>
</dbReference>
<dbReference type="InterPro" id="IPR036388">
    <property type="entry name" value="WH-like_DNA-bd_sf"/>
</dbReference>
<protein>
    <submittedName>
        <fullName evidence="7">RNA polymerase sigma-70 factor (ECF subfamily)</fullName>
    </submittedName>
</protein>
<sequence length="198" mass="22510">MNIAPTSSYVDKDDETLMACLAAKEPNALWVLHQRYHSILKSIIISVIHDETDADDVLQEVFIQIWTHAANFSSSKGKAAGWLITLARRRAIDRLRQRHAYHLATERLEKASKPSNAYEIESAEHDIERQDTQNYLNQLLQQLPVPQKEVVILAHLHGMSQRQIAVHMSLPLGTVKTRLELGMRKLCHVACAAHHKVM</sequence>
<evidence type="ECO:0000259" key="5">
    <source>
        <dbReference type="Pfam" id="PF04542"/>
    </source>
</evidence>
<keyword evidence="4" id="KW-0804">Transcription</keyword>
<dbReference type="RefSeq" id="WP_133794816.1">
    <property type="nucleotide sequence ID" value="NZ_SOCA01000002.1"/>
</dbReference>
<feature type="domain" description="RNA polymerase sigma-70 region 2" evidence="5">
    <location>
        <begin position="32"/>
        <end position="98"/>
    </location>
</feature>
<comment type="similarity">
    <text evidence="1">Belongs to the sigma-70 factor family. ECF subfamily.</text>
</comment>
<dbReference type="Gene3D" id="1.10.1740.10">
    <property type="match status" value="1"/>
</dbReference>
<dbReference type="CDD" id="cd06171">
    <property type="entry name" value="Sigma70_r4"/>
    <property type="match status" value="1"/>
</dbReference>
<dbReference type="Gene3D" id="1.10.10.10">
    <property type="entry name" value="Winged helix-like DNA-binding domain superfamily/Winged helix DNA-binding domain"/>
    <property type="match status" value="1"/>
</dbReference>
<dbReference type="OrthoDB" id="9798255at2"/>
<evidence type="ECO:0000256" key="2">
    <source>
        <dbReference type="ARBA" id="ARBA00023015"/>
    </source>
</evidence>
<dbReference type="GO" id="GO:0016987">
    <property type="term" value="F:sigma factor activity"/>
    <property type="evidence" value="ECO:0007669"/>
    <property type="project" value="UniProtKB-KW"/>
</dbReference>
<dbReference type="EMBL" id="SOCA01000002">
    <property type="protein sequence ID" value="TDU73354.1"/>
    <property type="molecule type" value="Genomic_DNA"/>
</dbReference>
<evidence type="ECO:0000256" key="1">
    <source>
        <dbReference type="ARBA" id="ARBA00010641"/>
    </source>
</evidence>
<dbReference type="InterPro" id="IPR013249">
    <property type="entry name" value="RNA_pol_sigma70_r4_t2"/>
</dbReference>
<feature type="domain" description="RNA polymerase sigma factor 70 region 4 type 2" evidence="6">
    <location>
        <begin position="135"/>
        <end position="186"/>
    </location>
</feature>
<dbReference type="SUPFAM" id="SSF88946">
    <property type="entry name" value="Sigma2 domain of RNA polymerase sigma factors"/>
    <property type="match status" value="1"/>
</dbReference>
<dbReference type="InterPro" id="IPR014284">
    <property type="entry name" value="RNA_pol_sigma-70_dom"/>
</dbReference>
<dbReference type="PANTHER" id="PTHR43133">
    <property type="entry name" value="RNA POLYMERASE ECF-TYPE SIGMA FACTO"/>
    <property type="match status" value="1"/>
</dbReference>
<keyword evidence="3" id="KW-0731">Sigma factor</keyword>
<dbReference type="InterPro" id="IPR007627">
    <property type="entry name" value="RNA_pol_sigma70_r2"/>
</dbReference>
<name>A0A4R7S4U0_9BACT</name>
<dbReference type="InterPro" id="IPR013324">
    <property type="entry name" value="RNA_pol_sigma_r3/r4-like"/>
</dbReference>
<evidence type="ECO:0000313" key="8">
    <source>
        <dbReference type="Proteomes" id="UP000295662"/>
    </source>
</evidence>